<gene>
    <name evidence="7" type="ORF">GCM10023156_66600</name>
</gene>
<organism evidence="7 8">
    <name type="scientific">Novipirellula rosea</name>
    <dbReference type="NCBI Taxonomy" id="1031540"/>
    <lineage>
        <taxon>Bacteria</taxon>
        <taxon>Pseudomonadati</taxon>
        <taxon>Planctomycetota</taxon>
        <taxon>Planctomycetia</taxon>
        <taxon>Pirellulales</taxon>
        <taxon>Pirellulaceae</taxon>
        <taxon>Novipirellula</taxon>
    </lineage>
</organism>
<evidence type="ECO:0000313" key="8">
    <source>
        <dbReference type="Proteomes" id="UP001500840"/>
    </source>
</evidence>
<evidence type="ECO:0000256" key="4">
    <source>
        <dbReference type="ARBA" id="ARBA00022723"/>
    </source>
</evidence>
<dbReference type="PANTHER" id="PTHR12001">
    <property type="entry name" value="GERANYLGERANYL PYROPHOSPHATE SYNTHASE"/>
    <property type="match status" value="1"/>
</dbReference>
<dbReference type="EMBL" id="BAABGA010000120">
    <property type="protein sequence ID" value="GAA4471662.1"/>
    <property type="molecule type" value="Genomic_DNA"/>
</dbReference>
<dbReference type="SUPFAM" id="SSF48576">
    <property type="entry name" value="Terpenoid synthases"/>
    <property type="match status" value="1"/>
</dbReference>
<protein>
    <submittedName>
        <fullName evidence="7">Polyprenyl synthetase family protein</fullName>
    </submittedName>
</protein>
<evidence type="ECO:0000256" key="5">
    <source>
        <dbReference type="ARBA" id="ARBA00022842"/>
    </source>
</evidence>
<evidence type="ECO:0000256" key="2">
    <source>
        <dbReference type="ARBA" id="ARBA00006706"/>
    </source>
</evidence>
<reference evidence="8" key="1">
    <citation type="journal article" date="2019" name="Int. J. Syst. Evol. Microbiol.">
        <title>The Global Catalogue of Microorganisms (GCM) 10K type strain sequencing project: providing services to taxonomists for standard genome sequencing and annotation.</title>
        <authorList>
            <consortium name="The Broad Institute Genomics Platform"/>
            <consortium name="The Broad Institute Genome Sequencing Center for Infectious Disease"/>
            <person name="Wu L."/>
            <person name="Ma J."/>
        </authorList>
    </citation>
    <scope>NUCLEOTIDE SEQUENCE [LARGE SCALE GENOMIC DNA]</scope>
    <source>
        <strain evidence="8">JCM 17759</strain>
    </source>
</reference>
<name>A0ABP8NUE0_9BACT</name>
<dbReference type="InterPro" id="IPR008949">
    <property type="entry name" value="Isoprenoid_synthase_dom_sf"/>
</dbReference>
<dbReference type="Pfam" id="PF00348">
    <property type="entry name" value="polyprenyl_synt"/>
    <property type="match status" value="1"/>
</dbReference>
<dbReference type="PROSITE" id="PS00723">
    <property type="entry name" value="POLYPRENYL_SYNTHASE_1"/>
    <property type="match status" value="1"/>
</dbReference>
<proteinExistence type="inferred from homology"/>
<dbReference type="RefSeq" id="WP_345327958.1">
    <property type="nucleotide sequence ID" value="NZ_BAABGA010000120.1"/>
</dbReference>
<dbReference type="InterPro" id="IPR033749">
    <property type="entry name" value="Polyprenyl_synt_CS"/>
</dbReference>
<comment type="caution">
    <text evidence="7">The sequence shown here is derived from an EMBL/GenBank/DDBJ whole genome shotgun (WGS) entry which is preliminary data.</text>
</comment>
<dbReference type="PANTHER" id="PTHR12001:SF69">
    <property type="entry name" value="ALL TRANS-POLYPRENYL-DIPHOSPHATE SYNTHASE PDSS1"/>
    <property type="match status" value="1"/>
</dbReference>
<dbReference type="PROSITE" id="PS00444">
    <property type="entry name" value="POLYPRENYL_SYNTHASE_2"/>
    <property type="match status" value="1"/>
</dbReference>
<evidence type="ECO:0000256" key="1">
    <source>
        <dbReference type="ARBA" id="ARBA00001946"/>
    </source>
</evidence>
<evidence type="ECO:0000256" key="6">
    <source>
        <dbReference type="RuleBase" id="RU004466"/>
    </source>
</evidence>
<evidence type="ECO:0000256" key="3">
    <source>
        <dbReference type="ARBA" id="ARBA00022679"/>
    </source>
</evidence>
<keyword evidence="3 6" id="KW-0808">Transferase</keyword>
<comment type="similarity">
    <text evidence="2 6">Belongs to the FPP/GGPP synthase family.</text>
</comment>
<sequence length="373" mass="41370">MPHWLVHPVSLNGFAEMDSTSTFHAAQLTTENDSESRPSESNGHATSRVLADQFAKLYGPIASDLVRVEKRFHQELQSPYESLVPVLRHGTQLGGKRLRPAMLLLAASAVGSVREDHVVLGVVIEMVHTATLIHDDVLDDADTRRHVPTVNAKWNNHTSILLGDYLFAQSFRLAATLPSTEACRWIGEASRLVCEGEMRQVLKRDVLDIDETTYIEMIQGKTAELCRVACQLGSHFADGSPEVTASLAEYGDSLGIAFQIADDYLDLWGSDERVGKTLGTDLQQGKMTLPIIRLLQTADDARRTQILQLLAEPSRRRTETIMPWLDQSDACDYTRETALQYQRKAIAALDVLADSAAKTSLKAIAEFAVNRRF</sequence>
<dbReference type="InterPro" id="IPR000092">
    <property type="entry name" value="Polyprenyl_synt"/>
</dbReference>
<comment type="cofactor">
    <cofactor evidence="1">
        <name>Mg(2+)</name>
        <dbReference type="ChEBI" id="CHEBI:18420"/>
    </cofactor>
</comment>
<accession>A0ABP8NUE0</accession>
<dbReference type="Proteomes" id="UP001500840">
    <property type="component" value="Unassembled WGS sequence"/>
</dbReference>
<evidence type="ECO:0000313" key="7">
    <source>
        <dbReference type="EMBL" id="GAA4471662.1"/>
    </source>
</evidence>
<keyword evidence="8" id="KW-1185">Reference proteome</keyword>
<dbReference type="Gene3D" id="1.10.600.10">
    <property type="entry name" value="Farnesyl Diphosphate Synthase"/>
    <property type="match status" value="1"/>
</dbReference>
<keyword evidence="5" id="KW-0460">Magnesium</keyword>
<keyword evidence="4" id="KW-0479">Metal-binding</keyword>
<dbReference type="SFLD" id="SFLDS00005">
    <property type="entry name" value="Isoprenoid_Synthase_Type_I"/>
    <property type="match status" value="1"/>
</dbReference>
<dbReference type="CDD" id="cd00685">
    <property type="entry name" value="Trans_IPPS_HT"/>
    <property type="match status" value="1"/>
</dbReference>